<feature type="transmembrane region" description="Helical" evidence="13">
    <location>
        <begin position="15"/>
        <end position="34"/>
    </location>
</feature>
<dbReference type="InterPro" id="IPR027379">
    <property type="entry name" value="CLS_N"/>
</dbReference>
<dbReference type="RefSeq" id="WP_309851073.1">
    <property type="nucleotide sequence ID" value="NZ_BAAAIU010000003.1"/>
</dbReference>
<dbReference type="NCBIfam" id="TIGR04265">
    <property type="entry name" value="bac_cardiolipin"/>
    <property type="match status" value="1"/>
</dbReference>
<evidence type="ECO:0000256" key="4">
    <source>
        <dbReference type="ARBA" id="ARBA00022679"/>
    </source>
</evidence>
<evidence type="ECO:0000256" key="9">
    <source>
        <dbReference type="ARBA" id="ARBA00023136"/>
    </source>
</evidence>
<evidence type="ECO:0000313" key="15">
    <source>
        <dbReference type="EMBL" id="MDR6892295.1"/>
    </source>
</evidence>
<dbReference type="PANTHER" id="PTHR21248:SF22">
    <property type="entry name" value="PHOSPHOLIPASE D"/>
    <property type="match status" value="1"/>
</dbReference>
<dbReference type="GO" id="GO:0008808">
    <property type="term" value="F:cardiolipin synthase activity"/>
    <property type="evidence" value="ECO:0007669"/>
    <property type="project" value="UniProtKB-UniRule"/>
</dbReference>
<reference evidence="15" key="1">
    <citation type="submission" date="2023-07" db="EMBL/GenBank/DDBJ databases">
        <title>Sequencing the genomes of 1000 actinobacteria strains.</title>
        <authorList>
            <person name="Klenk H.-P."/>
        </authorList>
    </citation>
    <scope>NUCLEOTIDE SEQUENCE</scope>
    <source>
        <strain evidence="15">DSM 13988</strain>
    </source>
</reference>
<evidence type="ECO:0000256" key="11">
    <source>
        <dbReference type="ARBA" id="ARBA00023264"/>
    </source>
</evidence>
<evidence type="ECO:0000256" key="2">
    <source>
        <dbReference type="ARBA" id="ARBA00022475"/>
    </source>
</evidence>
<dbReference type="EC" id="2.7.8.-" evidence="12"/>
<dbReference type="Pfam" id="PF13396">
    <property type="entry name" value="PLDc_N"/>
    <property type="match status" value="1"/>
</dbReference>
<evidence type="ECO:0000256" key="5">
    <source>
        <dbReference type="ARBA" id="ARBA00022692"/>
    </source>
</evidence>
<dbReference type="PANTHER" id="PTHR21248">
    <property type="entry name" value="CARDIOLIPIN SYNTHASE"/>
    <property type="match status" value="1"/>
</dbReference>
<evidence type="ECO:0000256" key="7">
    <source>
        <dbReference type="ARBA" id="ARBA00022989"/>
    </source>
</evidence>
<keyword evidence="8" id="KW-0443">Lipid metabolism</keyword>
<dbReference type="SUPFAM" id="SSF56024">
    <property type="entry name" value="Phospholipase D/nuclease"/>
    <property type="match status" value="2"/>
</dbReference>
<keyword evidence="3" id="KW-0444">Lipid biosynthesis</keyword>
<evidence type="ECO:0000256" key="12">
    <source>
        <dbReference type="NCBIfam" id="TIGR04265"/>
    </source>
</evidence>
<keyword evidence="5 13" id="KW-0812">Transmembrane</keyword>
<keyword evidence="11" id="KW-1208">Phospholipid metabolism</keyword>
<gene>
    <name evidence="15" type="ORF">J2S35_001235</name>
</gene>
<feature type="domain" description="PLD phosphodiesterase" evidence="14">
    <location>
        <begin position="405"/>
        <end position="432"/>
    </location>
</feature>
<dbReference type="GO" id="GO:0032049">
    <property type="term" value="P:cardiolipin biosynthetic process"/>
    <property type="evidence" value="ECO:0007669"/>
    <property type="project" value="UniProtKB-UniRule"/>
</dbReference>
<evidence type="ECO:0000256" key="13">
    <source>
        <dbReference type="SAM" id="Phobius"/>
    </source>
</evidence>
<keyword evidence="4 15" id="KW-0808">Transferase</keyword>
<evidence type="ECO:0000256" key="3">
    <source>
        <dbReference type="ARBA" id="ARBA00022516"/>
    </source>
</evidence>
<keyword evidence="9 13" id="KW-0472">Membrane</keyword>
<protein>
    <recommendedName>
        <fullName evidence="12">Cardiolipin synthase</fullName>
        <ecNumber evidence="12">2.7.8.-</ecNumber>
    </recommendedName>
</protein>
<dbReference type="InterPro" id="IPR022924">
    <property type="entry name" value="Cardiolipin_synthase"/>
</dbReference>
<keyword evidence="6" id="KW-0677">Repeat</keyword>
<dbReference type="EMBL" id="JAVDUI010000001">
    <property type="protein sequence ID" value="MDR6892295.1"/>
    <property type="molecule type" value="Genomic_DNA"/>
</dbReference>
<keyword evidence="16" id="KW-1185">Reference proteome</keyword>
<dbReference type="Proteomes" id="UP001247307">
    <property type="component" value="Unassembled WGS sequence"/>
</dbReference>
<dbReference type="Gene3D" id="3.30.870.10">
    <property type="entry name" value="Endonuclease Chain A"/>
    <property type="match status" value="2"/>
</dbReference>
<evidence type="ECO:0000256" key="10">
    <source>
        <dbReference type="ARBA" id="ARBA00023209"/>
    </source>
</evidence>
<accession>A0AAE3YHH5</accession>
<comment type="subcellular location">
    <subcellularLocation>
        <location evidence="1">Cell membrane</location>
        <topology evidence="1">Multi-pass membrane protein</topology>
    </subcellularLocation>
</comment>
<feature type="domain" description="PLD phosphodiesterase" evidence="14">
    <location>
        <begin position="224"/>
        <end position="251"/>
    </location>
</feature>
<dbReference type="InterPro" id="IPR025202">
    <property type="entry name" value="PLD-like_dom"/>
</dbReference>
<comment type="caution">
    <text evidence="15">The sequence shown here is derived from an EMBL/GenBank/DDBJ whole genome shotgun (WGS) entry which is preliminary data.</text>
</comment>
<sequence>MQWLIPNFDGMPDELRVALVVLDYTIRILAIGIIPGRRRPVAAMAWLLAIFFIPIVGLALFLLIGTNKLNEKRTKEQERITRYVMDRSKGFEVHWTEFNVDEWVQRAAELNRNLSGFPAADGNEITLYPDYIEALDAMTQAVEEAEDSVNVEFYILSVDSTTQPFFDALVRASERGVTVRVLYDHLGSARVHGYGQTKKFLKSNKIQFRRMLPINPFRNEWRRPDLRNHRKILVIDQEVAFSGSLNLIEREYRKKKNHRIGRQWVELLARFEGPNAAELKMVFAADWYAETGESLADGVKLHDEMDTPGDVTCQVIPSGPGYANENNLRFFNMLFYNAKERISVTSPYFVPDESLLVAMTTAAQRGVDVELFVSEKGDQFMVDHAQRSYYEAIMEAGVKIYRYPAPYVLHAKHITVDDDLAVIGSSNMDQRSFSLNAEVSVLMVGGDIVPRMRKVEDGYRAVSTQLDLEEWRKRPRIGRFMDNVCRLTSGLQ</sequence>
<dbReference type="CDD" id="cd09158">
    <property type="entry name" value="PLDc_EcCLS_like_2"/>
    <property type="match status" value="1"/>
</dbReference>
<evidence type="ECO:0000259" key="14">
    <source>
        <dbReference type="PROSITE" id="PS50035"/>
    </source>
</evidence>
<keyword evidence="7 13" id="KW-1133">Transmembrane helix</keyword>
<organism evidence="15 16">
    <name type="scientific">Falsarthrobacter nasiphocae</name>
    <dbReference type="NCBI Taxonomy" id="189863"/>
    <lineage>
        <taxon>Bacteria</taxon>
        <taxon>Bacillati</taxon>
        <taxon>Actinomycetota</taxon>
        <taxon>Actinomycetes</taxon>
        <taxon>Micrococcales</taxon>
        <taxon>Micrococcaceae</taxon>
        <taxon>Falsarthrobacter</taxon>
    </lineage>
</organism>
<dbReference type="Pfam" id="PF13091">
    <property type="entry name" value="PLDc_2"/>
    <property type="match status" value="2"/>
</dbReference>
<dbReference type="GO" id="GO:0005886">
    <property type="term" value="C:plasma membrane"/>
    <property type="evidence" value="ECO:0007669"/>
    <property type="project" value="UniProtKB-SubCell"/>
</dbReference>
<keyword evidence="2" id="KW-1003">Cell membrane</keyword>
<evidence type="ECO:0000256" key="8">
    <source>
        <dbReference type="ARBA" id="ARBA00023098"/>
    </source>
</evidence>
<feature type="transmembrane region" description="Helical" evidence="13">
    <location>
        <begin position="41"/>
        <end position="64"/>
    </location>
</feature>
<proteinExistence type="predicted"/>
<dbReference type="SMART" id="SM00155">
    <property type="entry name" value="PLDc"/>
    <property type="match status" value="2"/>
</dbReference>
<evidence type="ECO:0000256" key="1">
    <source>
        <dbReference type="ARBA" id="ARBA00004651"/>
    </source>
</evidence>
<evidence type="ECO:0000313" key="16">
    <source>
        <dbReference type="Proteomes" id="UP001247307"/>
    </source>
</evidence>
<dbReference type="InterPro" id="IPR001736">
    <property type="entry name" value="PLipase_D/transphosphatidylase"/>
</dbReference>
<dbReference type="AlphaFoldDB" id="A0AAE3YHH5"/>
<name>A0AAE3YHH5_9MICC</name>
<keyword evidence="10" id="KW-0594">Phospholipid biosynthesis</keyword>
<evidence type="ECO:0000256" key="6">
    <source>
        <dbReference type="ARBA" id="ARBA00022737"/>
    </source>
</evidence>
<dbReference type="PROSITE" id="PS50035">
    <property type="entry name" value="PLD"/>
    <property type="match status" value="2"/>
</dbReference>